<sequence length="55" mass="5852">MLVGKPGVYCEDCDIALPTDPDSPTARFAGVNAHAANDESAERLWEISTMMLAVA</sequence>
<protein>
    <submittedName>
        <fullName evidence="1">Uncharacterized protein</fullName>
    </submittedName>
</protein>
<reference evidence="1 2" key="1">
    <citation type="submission" date="2022-10" db="EMBL/GenBank/DDBJ databases">
        <title>Pararhodobacter sp. nov., isolated from marine algae.</title>
        <authorList>
            <person name="Choi B.J."/>
            <person name="Kim J.M."/>
            <person name="Lee J.K."/>
            <person name="Choi D.G."/>
            <person name="Jeon C.O."/>
        </authorList>
    </citation>
    <scope>NUCLEOTIDE SEQUENCE [LARGE SCALE GENOMIC DNA]</scope>
    <source>
        <strain evidence="1 2">ZQ420</strain>
    </source>
</reference>
<keyword evidence="2" id="KW-1185">Reference proteome</keyword>
<accession>A0ABT3GWI4</accession>
<dbReference type="EMBL" id="JAPDFL010000001">
    <property type="protein sequence ID" value="MCW1931882.1"/>
    <property type="molecule type" value="Genomic_DNA"/>
</dbReference>
<proteinExistence type="predicted"/>
<name>A0ABT3GWI4_9RHOB</name>
<evidence type="ECO:0000313" key="2">
    <source>
        <dbReference type="Proteomes" id="UP001208938"/>
    </source>
</evidence>
<comment type="caution">
    <text evidence="1">The sequence shown here is derived from an EMBL/GenBank/DDBJ whole genome shotgun (WGS) entry which is preliminary data.</text>
</comment>
<dbReference type="Proteomes" id="UP001208938">
    <property type="component" value="Unassembled WGS sequence"/>
</dbReference>
<evidence type="ECO:0000313" key="1">
    <source>
        <dbReference type="EMBL" id="MCW1931882.1"/>
    </source>
</evidence>
<organism evidence="1 2">
    <name type="scientific">Pararhodobacter zhoushanensis</name>
    <dbReference type="NCBI Taxonomy" id="2479545"/>
    <lineage>
        <taxon>Bacteria</taxon>
        <taxon>Pseudomonadati</taxon>
        <taxon>Pseudomonadota</taxon>
        <taxon>Alphaproteobacteria</taxon>
        <taxon>Rhodobacterales</taxon>
        <taxon>Paracoccaceae</taxon>
        <taxon>Pararhodobacter</taxon>
    </lineage>
</organism>
<dbReference type="RefSeq" id="WP_264504963.1">
    <property type="nucleotide sequence ID" value="NZ_JAPDFL010000001.1"/>
</dbReference>
<gene>
    <name evidence="1" type="ORF">OKW52_06305</name>
</gene>